<dbReference type="SMART" id="SM00217">
    <property type="entry name" value="WAP"/>
    <property type="match status" value="1"/>
</dbReference>
<dbReference type="Pfam" id="PF00095">
    <property type="entry name" value="WAP"/>
    <property type="match status" value="1"/>
</dbReference>
<dbReference type="InterPro" id="IPR008197">
    <property type="entry name" value="WAP_dom"/>
</dbReference>
<dbReference type="InterPro" id="IPR036645">
    <property type="entry name" value="Elafin-like_sf"/>
</dbReference>
<protein>
    <recommendedName>
        <fullName evidence="1">WAP domain-containing protein</fullName>
    </recommendedName>
</protein>
<proteinExistence type="predicted"/>
<evidence type="ECO:0000313" key="3">
    <source>
        <dbReference type="Proteomes" id="UP000694680"/>
    </source>
</evidence>
<reference evidence="2" key="2">
    <citation type="submission" date="2025-08" db="UniProtKB">
        <authorList>
            <consortium name="Ensembl"/>
        </authorList>
    </citation>
    <scope>IDENTIFICATION</scope>
</reference>
<accession>A0A8C5FZT3</accession>
<name>A0A8C5FZT3_GOUWI</name>
<dbReference type="SUPFAM" id="SSF57256">
    <property type="entry name" value="Elafin-like"/>
    <property type="match status" value="1"/>
</dbReference>
<sequence>MQFSPELLFLTNLCPIISKTITSLRLCIEKWKNYPGVCRLSGNTGICIHECANDHDCPDSQKCCSNGCGQQCLELRTGRKIHISFCKKDNNPVAL</sequence>
<dbReference type="Gene3D" id="4.10.75.10">
    <property type="entry name" value="Elafin-like"/>
    <property type="match status" value="1"/>
</dbReference>
<dbReference type="AlphaFoldDB" id="A0A8C5FZT3"/>
<dbReference type="Proteomes" id="UP000694680">
    <property type="component" value="Chromosome 7"/>
</dbReference>
<dbReference type="GO" id="GO:0030414">
    <property type="term" value="F:peptidase inhibitor activity"/>
    <property type="evidence" value="ECO:0007669"/>
    <property type="project" value="InterPro"/>
</dbReference>
<evidence type="ECO:0000259" key="1">
    <source>
        <dbReference type="PROSITE" id="PS51390"/>
    </source>
</evidence>
<keyword evidence="3" id="KW-1185">Reference proteome</keyword>
<dbReference type="Ensembl" id="ENSGWIT00000004565.1">
    <property type="protein sequence ID" value="ENSGWIP00000004256.1"/>
    <property type="gene ID" value="ENSGWIG00000002285.1"/>
</dbReference>
<dbReference type="PROSITE" id="PS51390">
    <property type="entry name" value="WAP"/>
    <property type="match status" value="1"/>
</dbReference>
<reference evidence="2" key="1">
    <citation type="submission" date="2020-06" db="EMBL/GenBank/DDBJ databases">
        <authorList>
            <consortium name="Wellcome Sanger Institute Data Sharing"/>
        </authorList>
    </citation>
    <scope>NUCLEOTIDE SEQUENCE [LARGE SCALE GENOMIC DNA]</scope>
</reference>
<evidence type="ECO:0000313" key="2">
    <source>
        <dbReference type="Ensembl" id="ENSGWIP00000004256.1"/>
    </source>
</evidence>
<dbReference type="GO" id="GO:0005576">
    <property type="term" value="C:extracellular region"/>
    <property type="evidence" value="ECO:0007669"/>
    <property type="project" value="InterPro"/>
</dbReference>
<reference evidence="2" key="3">
    <citation type="submission" date="2025-09" db="UniProtKB">
        <authorList>
            <consortium name="Ensembl"/>
        </authorList>
    </citation>
    <scope>IDENTIFICATION</scope>
</reference>
<organism evidence="2 3">
    <name type="scientific">Gouania willdenowi</name>
    <name type="common">Blunt-snouted clingfish</name>
    <name type="synonym">Lepadogaster willdenowi</name>
    <dbReference type="NCBI Taxonomy" id="441366"/>
    <lineage>
        <taxon>Eukaryota</taxon>
        <taxon>Metazoa</taxon>
        <taxon>Chordata</taxon>
        <taxon>Craniata</taxon>
        <taxon>Vertebrata</taxon>
        <taxon>Euteleostomi</taxon>
        <taxon>Actinopterygii</taxon>
        <taxon>Neopterygii</taxon>
        <taxon>Teleostei</taxon>
        <taxon>Neoteleostei</taxon>
        <taxon>Acanthomorphata</taxon>
        <taxon>Ovalentaria</taxon>
        <taxon>Blenniimorphae</taxon>
        <taxon>Blenniiformes</taxon>
        <taxon>Gobiesocoidei</taxon>
        <taxon>Gobiesocidae</taxon>
        <taxon>Gobiesocinae</taxon>
        <taxon>Gouania</taxon>
    </lineage>
</organism>
<feature type="domain" description="WAP" evidence="1">
    <location>
        <begin position="31"/>
        <end position="76"/>
    </location>
</feature>